<name>A0A1E5L549_9FIRM</name>
<sequence length="195" mass="21882">MNNKFYIAHDIPGRLRLIVPALSGRKDLKYIMQLFTAVHGVNYVRIEPRIHSILFEYEKQVIDRNTILKHVTVFFNQIAFSPIDDIMVNVKPKVRRNLFSSLLTGAILFIAYARKTSSPRPDVLDYTAMISTAYTVLTHGGTNKLKHPDVIAGIVSMLSLGPSNILQASAISWGVNLLEILFDMSKEDAKLPAIT</sequence>
<dbReference type="Pfam" id="PF19991">
    <property type="entry name" value="HMA_2"/>
    <property type="match status" value="1"/>
</dbReference>
<dbReference type="RefSeq" id="WP_069702563.1">
    <property type="nucleotide sequence ID" value="NZ_MJAT01000033.1"/>
</dbReference>
<proteinExistence type="predicted"/>
<protein>
    <submittedName>
        <fullName evidence="1">Uncharacterized protein</fullName>
    </submittedName>
</protein>
<organism evidence="1 2">
    <name type="scientific">Desulfuribacillus stibiiarsenatis</name>
    <dbReference type="NCBI Taxonomy" id="1390249"/>
    <lineage>
        <taxon>Bacteria</taxon>
        <taxon>Bacillati</taxon>
        <taxon>Bacillota</taxon>
        <taxon>Desulfuribacillia</taxon>
        <taxon>Desulfuribacillales</taxon>
        <taxon>Desulfuribacillaceae</taxon>
        <taxon>Desulfuribacillus</taxon>
    </lineage>
</organism>
<gene>
    <name evidence="1" type="ORF">BHU72_06430</name>
</gene>
<accession>A0A1E5L549</accession>
<dbReference type="AlphaFoldDB" id="A0A1E5L549"/>
<dbReference type="STRING" id="1390249.BHU72_06430"/>
<evidence type="ECO:0000313" key="1">
    <source>
        <dbReference type="EMBL" id="OEH85236.1"/>
    </source>
</evidence>
<dbReference type="Proteomes" id="UP000095255">
    <property type="component" value="Unassembled WGS sequence"/>
</dbReference>
<reference evidence="1 2" key="1">
    <citation type="submission" date="2016-09" db="EMBL/GenBank/DDBJ databases">
        <title>Desulfuribacillus arsenicus sp. nov., an obligately anaerobic, dissimilatory arsenic- and antimonate-reducing bacterium isolated from anoxic sediments.</title>
        <authorList>
            <person name="Abin C.A."/>
            <person name="Hollibaugh J.T."/>
        </authorList>
    </citation>
    <scope>NUCLEOTIDE SEQUENCE [LARGE SCALE GENOMIC DNA]</scope>
    <source>
        <strain evidence="1 2">MLFW-2</strain>
    </source>
</reference>
<dbReference type="OrthoDB" id="2291882at2"/>
<evidence type="ECO:0000313" key="2">
    <source>
        <dbReference type="Proteomes" id="UP000095255"/>
    </source>
</evidence>
<dbReference type="EMBL" id="MJAT01000033">
    <property type="protein sequence ID" value="OEH85236.1"/>
    <property type="molecule type" value="Genomic_DNA"/>
</dbReference>
<keyword evidence="2" id="KW-1185">Reference proteome</keyword>
<comment type="caution">
    <text evidence="1">The sequence shown here is derived from an EMBL/GenBank/DDBJ whole genome shotgun (WGS) entry which is preliminary data.</text>
</comment>